<dbReference type="InterPro" id="IPR036565">
    <property type="entry name" value="Mur-like_cat_sf"/>
</dbReference>
<name>A0A284VHY4_9EURY</name>
<evidence type="ECO:0000313" key="4">
    <source>
        <dbReference type="EMBL" id="SNQ58875.1"/>
    </source>
</evidence>
<dbReference type="SUPFAM" id="SSF53623">
    <property type="entry name" value="MurD-like peptide ligases, catalytic domain"/>
    <property type="match status" value="1"/>
</dbReference>
<keyword evidence="1 4" id="KW-0436">Ligase</keyword>
<evidence type="ECO:0000256" key="2">
    <source>
        <dbReference type="ARBA" id="ARBA00022741"/>
    </source>
</evidence>
<dbReference type="RefSeq" id="WP_256999869.1">
    <property type="nucleotide sequence ID" value="NZ_FZMP01000001.1"/>
</dbReference>
<protein>
    <submittedName>
        <fullName evidence="4">UDP-N-acetylmuramoylalanine-D-glutamate ligase</fullName>
    </submittedName>
</protein>
<dbReference type="Proteomes" id="UP000218615">
    <property type="component" value="Unassembled WGS sequence"/>
</dbReference>
<dbReference type="InterPro" id="IPR051046">
    <property type="entry name" value="MurCDEF_CellWall_CoF430Synth"/>
</dbReference>
<organism evidence="4 5">
    <name type="scientific">Candidatus Methanoperedens nitratireducens</name>
    <dbReference type="NCBI Taxonomy" id="1392998"/>
    <lineage>
        <taxon>Archaea</taxon>
        <taxon>Methanobacteriati</taxon>
        <taxon>Methanobacteriota</taxon>
        <taxon>Stenosarchaea group</taxon>
        <taxon>Methanomicrobia</taxon>
        <taxon>Methanosarcinales</taxon>
        <taxon>ANME-2 cluster</taxon>
        <taxon>Candidatus Methanoperedentaceae</taxon>
        <taxon>Candidatus Methanoperedens</taxon>
    </lineage>
</organism>
<evidence type="ECO:0000256" key="1">
    <source>
        <dbReference type="ARBA" id="ARBA00022598"/>
    </source>
</evidence>
<sequence>MIHLKSSSKVCVLDLTHGGIVIARKLKKIVGPVSAVDVYKTLGIAELSALENEGINTSRDALKATDFDLLVAPMHLDLNYPMLVEAADNNIPVLSHHEAVGQLLEDYDLDDKTIIEVTGTKAKTSTSTLLAEILSRGKKVVSHTSRGVEDWGTGTIIKKGLSITPASVLTALDAVREAGIVPEVFIFEISLGGTGCADIGVITTVANDYPIANNTRLASEAKRQMILNSKPGSTLVINNDALRFFGACRRDINIVSFSDSVNASCNVYYENISSKGGVIAYYLGKKQGRIHIREAPDYDISSYKTAFAGAAAVALVTGVDAGIIERAFREFKGAEGRMRKISLEGRILIDNSNSGMDIRSAEKALLYAKAEGGRIVMVLGEEAKEVCEGLDPAGVKRFMDKHMDELEILILVGERMKSFTNNNINKNIYYADSLSKGIELAKQQTHEKDIVLSCVKCFR</sequence>
<dbReference type="GO" id="GO:0005524">
    <property type="term" value="F:ATP binding"/>
    <property type="evidence" value="ECO:0007669"/>
    <property type="project" value="UniProtKB-KW"/>
</dbReference>
<proteinExistence type="predicted"/>
<dbReference type="PANTHER" id="PTHR43024:SF1">
    <property type="entry name" value="UDP-N-ACETYLMURAMOYL-TRIPEPTIDE--D-ALANYL-D-ALANINE LIGASE"/>
    <property type="match status" value="1"/>
</dbReference>
<gene>
    <name evidence="4" type="primary">murD</name>
    <name evidence="4" type="ORF">MNV_10003</name>
</gene>
<keyword evidence="5" id="KW-1185">Reference proteome</keyword>
<keyword evidence="2" id="KW-0547">Nucleotide-binding</keyword>
<dbReference type="Gene3D" id="3.40.1190.10">
    <property type="entry name" value="Mur-like, catalytic domain"/>
    <property type="match status" value="1"/>
</dbReference>
<dbReference type="PANTHER" id="PTHR43024">
    <property type="entry name" value="UDP-N-ACETYLMURAMOYL-TRIPEPTIDE--D-ALANYL-D-ALANINE LIGASE"/>
    <property type="match status" value="1"/>
</dbReference>
<reference evidence="5" key="1">
    <citation type="submission" date="2017-06" db="EMBL/GenBank/DDBJ databases">
        <authorList>
            <person name="Cremers G."/>
        </authorList>
    </citation>
    <scope>NUCLEOTIDE SEQUENCE [LARGE SCALE GENOMIC DNA]</scope>
</reference>
<dbReference type="GO" id="GO:0016874">
    <property type="term" value="F:ligase activity"/>
    <property type="evidence" value="ECO:0007669"/>
    <property type="project" value="UniProtKB-KW"/>
</dbReference>
<dbReference type="NCBIfam" id="NF033197">
    <property type="entry name" value="F430_CfbE"/>
    <property type="match status" value="1"/>
</dbReference>
<keyword evidence="3" id="KW-0067">ATP-binding</keyword>
<accession>A0A284VHY4</accession>
<dbReference type="AlphaFoldDB" id="A0A284VHY4"/>
<dbReference type="EMBL" id="FZMP01000001">
    <property type="protein sequence ID" value="SNQ58875.1"/>
    <property type="molecule type" value="Genomic_DNA"/>
</dbReference>
<evidence type="ECO:0000313" key="5">
    <source>
        <dbReference type="Proteomes" id="UP000218615"/>
    </source>
</evidence>
<evidence type="ECO:0000256" key="3">
    <source>
        <dbReference type="ARBA" id="ARBA00022840"/>
    </source>
</evidence>